<feature type="region of interest" description="Disordered" evidence="8">
    <location>
        <begin position="1"/>
        <end position="57"/>
    </location>
</feature>
<evidence type="ECO:0000256" key="5">
    <source>
        <dbReference type="ARBA" id="ARBA00022833"/>
    </source>
</evidence>
<evidence type="ECO:0000256" key="4">
    <source>
        <dbReference type="ARBA" id="ARBA00022771"/>
    </source>
</evidence>
<dbReference type="Proteomes" id="UP000001996">
    <property type="component" value="Unassembled WGS sequence"/>
</dbReference>
<dbReference type="HOGENOM" id="CLU_049076_0_0_1"/>
<dbReference type="EMBL" id="CH981524">
    <property type="protein sequence ID" value="EDK42186.1"/>
    <property type="molecule type" value="Genomic_DNA"/>
</dbReference>
<evidence type="ECO:0000313" key="10">
    <source>
        <dbReference type="EMBL" id="EDK42186.1"/>
    </source>
</evidence>
<dbReference type="Gene3D" id="4.10.60.10">
    <property type="entry name" value="Zinc finger, CCHC-type"/>
    <property type="match status" value="1"/>
</dbReference>
<dbReference type="InterPro" id="IPR001878">
    <property type="entry name" value="Znf_CCHC"/>
</dbReference>
<evidence type="ECO:0000259" key="9">
    <source>
        <dbReference type="PROSITE" id="PS50158"/>
    </source>
</evidence>
<keyword evidence="11" id="KW-1185">Reference proteome</keyword>
<dbReference type="InterPro" id="IPR036875">
    <property type="entry name" value="Znf_CCHC_sf"/>
</dbReference>
<evidence type="ECO:0000256" key="7">
    <source>
        <dbReference type="PROSITE-ProRule" id="PRU00047"/>
    </source>
</evidence>
<dbReference type="VEuPathDB" id="FungiDB:LELG_00364"/>
<dbReference type="AlphaFoldDB" id="A5DSM8"/>
<dbReference type="GO" id="GO:0071036">
    <property type="term" value="P:nuclear polyadenylation-dependent snoRNA catabolic process"/>
    <property type="evidence" value="ECO:0007669"/>
    <property type="project" value="TreeGrafter"/>
</dbReference>
<dbReference type="GO" id="GO:0071035">
    <property type="term" value="P:nuclear polyadenylation-dependent rRNA catabolic process"/>
    <property type="evidence" value="ECO:0007669"/>
    <property type="project" value="TreeGrafter"/>
</dbReference>
<dbReference type="InterPro" id="IPR051644">
    <property type="entry name" value="TRAMP_AT-DNA-binding"/>
</dbReference>
<comment type="subcellular location">
    <subcellularLocation>
        <location evidence="1">Nucleus</location>
    </subcellularLocation>
</comment>
<dbReference type="GO" id="GO:0071037">
    <property type="term" value="P:nuclear polyadenylation-dependent snRNA catabolic process"/>
    <property type="evidence" value="ECO:0007669"/>
    <property type="project" value="TreeGrafter"/>
</dbReference>
<dbReference type="GO" id="GO:0071038">
    <property type="term" value="P:TRAMP-dependent tRNA surveillance pathway"/>
    <property type="evidence" value="ECO:0007669"/>
    <property type="project" value="TreeGrafter"/>
</dbReference>
<dbReference type="GO" id="GO:0071039">
    <property type="term" value="P:nuclear polyadenylation-dependent CUT catabolic process"/>
    <property type="evidence" value="ECO:0007669"/>
    <property type="project" value="TreeGrafter"/>
</dbReference>
<dbReference type="GO" id="GO:0031499">
    <property type="term" value="C:TRAMP complex"/>
    <property type="evidence" value="ECO:0007669"/>
    <property type="project" value="TreeGrafter"/>
</dbReference>
<dbReference type="FunCoup" id="A5DSM8">
    <property type="interactions" value="332"/>
</dbReference>
<dbReference type="SMART" id="SM00343">
    <property type="entry name" value="ZnF_C2HC"/>
    <property type="match status" value="5"/>
</dbReference>
<evidence type="ECO:0000256" key="8">
    <source>
        <dbReference type="SAM" id="MobiDB-lite"/>
    </source>
</evidence>
<keyword evidence="5" id="KW-0862">Zinc</keyword>
<dbReference type="GeneID" id="5235295"/>
<dbReference type="STRING" id="379508.A5DSM8"/>
<dbReference type="InParanoid" id="A5DSM8"/>
<evidence type="ECO:0000256" key="1">
    <source>
        <dbReference type="ARBA" id="ARBA00004123"/>
    </source>
</evidence>
<keyword evidence="3" id="KW-0677">Repeat</keyword>
<dbReference type="PROSITE" id="PS50158">
    <property type="entry name" value="ZF_CCHC"/>
    <property type="match status" value="2"/>
</dbReference>
<reference evidence="10 11" key="1">
    <citation type="journal article" date="2009" name="Nature">
        <title>Evolution of pathogenicity and sexual reproduction in eight Candida genomes.</title>
        <authorList>
            <person name="Butler G."/>
            <person name="Rasmussen M.D."/>
            <person name="Lin M.F."/>
            <person name="Santos M.A."/>
            <person name="Sakthikumar S."/>
            <person name="Munro C.A."/>
            <person name="Rheinbay E."/>
            <person name="Grabherr M."/>
            <person name="Forche A."/>
            <person name="Reedy J.L."/>
            <person name="Agrafioti I."/>
            <person name="Arnaud M.B."/>
            <person name="Bates S."/>
            <person name="Brown A.J."/>
            <person name="Brunke S."/>
            <person name="Costanzo M.C."/>
            <person name="Fitzpatrick D.A."/>
            <person name="de Groot P.W."/>
            <person name="Harris D."/>
            <person name="Hoyer L.L."/>
            <person name="Hube B."/>
            <person name="Klis F.M."/>
            <person name="Kodira C."/>
            <person name="Lennard N."/>
            <person name="Logue M.E."/>
            <person name="Martin R."/>
            <person name="Neiman A.M."/>
            <person name="Nikolaou E."/>
            <person name="Quail M.A."/>
            <person name="Quinn J."/>
            <person name="Santos M.C."/>
            <person name="Schmitzberger F.F."/>
            <person name="Sherlock G."/>
            <person name="Shah P."/>
            <person name="Silverstein K.A."/>
            <person name="Skrzypek M.S."/>
            <person name="Soll D."/>
            <person name="Staggs R."/>
            <person name="Stansfield I."/>
            <person name="Stumpf M.P."/>
            <person name="Sudbery P.E."/>
            <person name="Srikantha T."/>
            <person name="Zeng Q."/>
            <person name="Berman J."/>
            <person name="Berriman M."/>
            <person name="Heitman J."/>
            <person name="Gow N.A."/>
            <person name="Lorenz M.C."/>
            <person name="Birren B.W."/>
            <person name="Kellis M."/>
            <person name="Cuomo C.A."/>
        </authorList>
    </citation>
    <scope>NUCLEOTIDE SEQUENCE [LARGE SCALE GENOMIC DNA]</scope>
    <source>
        <strain evidence="11">ATCC 11503 / BCRC 21390 / CBS 2605 / JCM 1781 / NBRC 1676 / NRRL YB-4239</strain>
    </source>
</reference>
<keyword evidence="4 7" id="KW-0863">Zinc-finger</keyword>
<dbReference type="SUPFAM" id="SSF57756">
    <property type="entry name" value="Retrovirus zinc finger-like domains"/>
    <property type="match status" value="1"/>
</dbReference>
<keyword evidence="6" id="KW-0539">Nucleus</keyword>
<name>A5DSM8_LODEL</name>
<dbReference type="KEGG" id="lel:PVL30_000356"/>
<dbReference type="eggNOG" id="KOG4400">
    <property type="taxonomic scope" value="Eukaryota"/>
</dbReference>
<feature type="domain" description="CCHC-type" evidence="9">
    <location>
        <begin position="205"/>
        <end position="220"/>
    </location>
</feature>
<feature type="compositionally biased region" description="Low complexity" evidence="8">
    <location>
        <begin position="23"/>
        <end position="53"/>
    </location>
</feature>
<evidence type="ECO:0000256" key="3">
    <source>
        <dbReference type="ARBA" id="ARBA00022737"/>
    </source>
</evidence>
<evidence type="ECO:0000256" key="2">
    <source>
        <dbReference type="ARBA" id="ARBA00022723"/>
    </source>
</evidence>
<proteinExistence type="predicted"/>
<dbReference type="PANTHER" id="PTHR46543">
    <property type="entry name" value="ZINC FINGER CCHC DOMAIN-CONTAINING PROTEIN 7"/>
    <property type="match status" value="1"/>
</dbReference>
<feature type="domain" description="CCHC-type" evidence="9">
    <location>
        <begin position="139"/>
        <end position="154"/>
    </location>
</feature>
<dbReference type="GO" id="GO:0008270">
    <property type="term" value="F:zinc ion binding"/>
    <property type="evidence" value="ECO:0007669"/>
    <property type="project" value="UniProtKB-KW"/>
</dbReference>
<evidence type="ECO:0000256" key="6">
    <source>
        <dbReference type="ARBA" id="ARBA00023242"/>
    </source>
</evidence>
<organism evidence="10 11">
    <name type="scientific">Lodderomyces elongisporus (strain ATCC 11503 / CBS 2605 / JCM 1781 / NBRC 1676 / NRRL YB-4239)</name>
    <name type="common">Yeast</name>
    <name type="synonym">Saccharomyces elongisporus</name>
    <dbReference type="NCBI Taxonomy" id="379508"/>
    <lineage>
        <taxon>Eukaryota</taxon>
        <taxon>Fungi</taxon>
        <taxon>Dikarya</taxon>
        <taxon>Ascomycota</taxon>
        <taxon>Saccharomycotina</taxon>
        <taxon>Pichiomycetes</taxon>
        <taxon>Debaryomycetaceae</taxon>
        <taxon>Candida/Lodderomyces clade</taxon>
        <taxon>Lodderomyces</taxon>
    </lineage>
</organism>
<dbReference type="GO" id="GO:0071031">
    <property type="term" value="P:nuclear mRNA surveillance of mRNA 3'-end processing"/>
    <property type="evidence" value="ECO:0007669"/>
    <property type="project" value="TreeGrafter"/>
</dbReference>
<feature type="compositionally biased region" description="Low complexity" evidence="8">
    <location>
        <begin position="310"/>
        <end position="334"/>
    </location>
</feature>
<feature type="region of interest" description="Disordered" evidence="8">
    <location>
        <begin position="295"/>
        <end position="374"/>
    </location>
</feature>
<feature type="compositionally biased region" description="Polar residues" evidence="8">
    <location>
        <begin position="295"/>
        <end position="309"/>
    </location>
</feature>
<accession>A5DSM8</accession>
<evidence type="ECO:0000313" key="11">
    <source>
        <dbReference type="Proteomes" id="UP000001996"/>
    </source>
</evidence>
<dbReference type="PANTHER" id="PTHR46543:SF1">
    <property type="entry name" value="ZINC FINGER CCHC DOMAIN-CONTAINING PROTEIN 7"/>
    <property type="match status" value="1"/>
</dbReference>
<dbReference type="GO" id="GO:0003723">
    <property type="term" value="F:RNA binding"/>
    <property type="evidence" value="ECO:0007669"/>
    <property type="project" value="TreeGrafter"/>
</dbReference>
<gene>
    <name evidence="10" type="ORF">LELG_00364</name>
</gene>
<protein>
    <recommendedName>
        <fullName evidence="9">CCHC-type domain-containing protein</fullName>
    </recommendedName>
</protein>
<keyword evidence="2" id="KW-0479">Metal-binding</keyword>
<dbReference type="OrthoDB" id="7608935at2759"/>
<sequence>MSVDDLYVEDTSKQKLKRHKFSSEPASTSPVSSSKTTTLGSTSESTSVSAEAVTSKEEAYHPTTVSLKIEEVTDDPDELIDLRGEGRYFGVSDPKKEGPICDNCHKRGHKRANCKVVICHKCGKVGDHYETHCPTTLICLRCGEKGHYVLECKSKTRKRQYCRTCDTFQHGDENCPTIWRSYITNPQSRAMDEQGESSVLPVICCYNCGSKVHYGDECPEPRSSRVPNLGSAFSGNNLPKRLRPLYFLGLKRDSGYDEYDPLRSRHDYGTYDSYEAHKRPSRGFYSSNGGNLSRTSGMNLGGHSINQAPSHHSSGYYSNSNNNNRNFRPNGPSSVRRNPDSLPTRPRTSGGVENRNFGGNYARDYNSTDDRRSGSLFLNGSHSFKGTNLLPKGPTRSGTIKGKKDILLLLLLLLLGTISKPTRSGLIEGSKNKSKKNKVVFPRY</sequence>